<feature type="transmembrane region" description="Helical" evidence="1">
    <location>
        <begin position="12"/>
        <end position="31"/>
    </location>
</feature>
<evidence type="ECO:0000313" key="2">
    <source>
        <dbReference type="Proteomes" id="UP000025227"/>
    </source>
</evidence>
<feature type="transmembrane region" description="Helical" evidence="1">
    <location>
        <begin position="94"/>
        <end position="117"/>
    </location>
</feature>
<sequence length="212" mass="23524">MPCFAVHSQLLFVLLVQTTYVNMSFFIFIAGQHSFRILEMNITESTVEEVEDAFEKLKVSTSLILHWVVAVCIIACIVMNNVEAISRILPATVVVTVLIFAFFINIIGAVLLLIYNASANQDKLALQNSGFLSLCAALGSLLLAVFFAMMPPKNLMFIETNEALHVGRRPTIEKVKGPEESYVNLLELMKDGFRKDSKFPSVSKVSKGTESQ</sequence>
<keyword evidence="1" id="KW-1133">Transmembrane helix</keyword>
<dbReference type="WBParaSite" id="HCON_00121460-00001">
    <property type="protein sequence ID" value="HCON_00121460-00001"/>
    <property type="gene ID" value="HCON_00121460"/>
</dbReference>
<evidence type="ECO:0000313" key="3">
    <source>
        <dbReference type="WBParaSite" id="HCON_00121460-00001"/>
    </source>
</evidence>
<keyword evidence="1" id="KW-0812">Transmembrane</keyword>
<evidence type="ECO:0000256" key="1">
    <source>
        <dbReference type="SAM" id="Phobius"/>
    </source>
</evidence>
<organism evidence="2 3">
    <name type="scientific">Haemonchus contortus</name>
    <name type="common">Barber pole worm</name>
    <dbReference type="NCBI Taxonomy" id="6289"/>
    <lineage>
        <taxon>Eukaryota</taxon>
        <taxon>Metazoa</taxon>
        <taxon>Ecdysozoa</taxon>
        <taxon>Nematoda</taxon>
        <taxon>Chromadorea</taxon>
        <taxon>Rhabditida</taxon>
        <taxon>Rhabditina</taxon>
        <taxon>Rhabditomorpha</taxon>
        <taxon>Strongyloidea</taxon>
        <taxon>Trichostrongylidae</taxon>
        <taxon>Haemonchus</taxon>
    </lineage>
</organism>
<protein>
    <submittedName>
        <fullName evidence="3">Ankyrin repeat-containing protein</fullName>
    </submittedName>
</protein>
<reference evidence="3" key="1">
    <citation type="submission" date="2020-12" db="UniProtKB">
        <authorList>
            <consortium name="WormBaseParasite"/>
        </authorList>
    </citation>
    <scope>IDENTIFICATION</scope>
    <source>
        <strain evidence="3">MHco3</strain>
    </source>
</reference>
<dbReference type="Proteomes" id="UP000025227">
    <property type="component" value="Unplaced"/>
</dbReference>
<keyword evidence="2" id="KW-1185">Reference proteome</keyword>
<name>A0A7I4YN73_HAECO</name>
<feature type="transmembrane region" description="Helical" evidence="1">
    <location>
        <begin position="129"/>
        <end position="149"/>
    </location>
</feature>
<proteinExistence type="predicted"/>
<feature type="transmembrane region" description="Helical" evidence="1">
    <location>
        <begin position="64"/>
        <end position="82"/>
    </location>
</feature>
<dbReference type="AlphaFoldDB" id="A0A7I4YN73"/>
<accession>A0A7I4YN73</accession>
<keyword evidence="1" id="KW-0472">Membrane</keyword>